<accession>A0A8S1QH66</accession>
<dbReference type="Proteomes" id="UP000692954">
    <property type="component" value="Unassembled WGS sequence"/>
</dbReference>
<sequence>MTRLDIFNKNFILMAKVVTISIANFLIIQTIVELLLRVLKGKTCKCADGNNQESDLAEFKKRLNQCKTEQQKCLTCPLNSLRKLISIKGFLCSRELYDKKKEIVCLSIFITRYSQQKNLFPIEIENECIQTH</sequence>
<dbReference type="EMBL" id="CAJJDN010000107">
    <property type="protein sequence ID" value="CAD8115209.1"/>
    <property type="molecule type" value="Genomic_DNA"/>
</dbReference>
<gene>
    <name evidence="2" type="ORF">PSON_ATCC_30995.1.T1070203</name>
</gene>
<protein>
    <submittedName>
        <fullName evidence="2">Uncharacterized protein</fullName>
    </submittedName>
</protein>
<feature type="transmembrane region" description="Helical" evidence="1">
    <location>
        <begin position="12"/>
        <end position="36"/>
    </location>
</feature>
<comment type="caution">
    <text evidence="2">The sequence shown here is derived from an EMBL/GenBank/DDBJ whole genome shotgun (WGS) entry which is preliminary data.</text>
</comment>
<keyword evidence="1" id="KW-0472">Membrane</keyword>
<evidence type="ECO:0000313" key="3">
    <source>
        <dbReference type="Proteomes" id="UP000692954"/>
    </source>
</evidence>
<keyword evidence="1" id="KW-0812">Transmembrane</keyword>
<organism evidence="2 3">
    <name type="scientific">Paramecium sonneborni</name>
    <dbReference type="NCBI Taxonomy" id="65129"/>
    <lineage>
        <taxon>Eukaryota</taxon>
        <taxon>Sar</taxon>
        <taxon>Alveolata</taxon>
        <taxon>Ciliophora</taxon>
        <taxon>Intramacronucleata</taxon>
        <taxon>Oligohymenophorea</taxon>
        <taxon>Peniculida</taxon>
        <taxon>Parameciidae</taxon>
        <taxon>Paramecium</taxon>
    </lineage>
</organism>
<reference evidence="2" key="1">
    <citation type="submission" date="2021-01" db="EMBL/GenBank/DDBJ databases">
        <authorList>
            <consortium name="Genoscope - CEA"/>
            <person name="William W."/>
        </authorList>
    </citation>
    <scope>NUCLEOTIDE SEQUENCE</scope>
</reference>
<evidence type="ECO:0000313" key="2">
    <source>
        <dbReference type="EMBL" id="CAD8115209.1"/>
    </source>
</evidence>
<keyword evidence="3" id="KW-1185">Reference proteome</keyword>
<proteinExistence type="predicted"/>
<evidence type="ECO:0000256" key="1">
    <source>
        <dbReference type="SAM" id="Phobius"/>
    </source>
</evidence>
<dbReference type="AlphaFoldDB" id="A0A8S1QH66"/>
<name>A0A8S1QH66_9CILI</name>
<keyword evidence="1" id="KW-1133">Transmembrane helix</keyword>
<dbReference type="OrthoDB" id="10035969at2759"/>